<comment type="subcellular location">
    <subcellularLocation>
        <location evidence="1">Cell membrane</location>
        <topology evidence="1">Multi-pass membrane protein</topology>
    </subcellularLocation>
</comment>
<evidence type="ECO:0000313" key="10">
    <source>
        <dbReference type="Proteomes" id="UP001314903"/>
    </source>
</evidence>
<evidence type="ECO:0000256" key="2">
    <source>
        <dbReference type="ARBA" id="ARBA00010145"/>
    </source>
</evidence>
<evidence type="ECO:0000313" key="9">
    <source>
        <dbReference type="EMBL" id="MBP2027240.1"/>
    </source>
</evidence>
<feature type="transmembrane region" description="Helical" evidence="8">
    <location>
        <begin position="162"/>
        <end position="184"/>
    </location>
</feature>
<keyword evidence="6 8" id="KW-1133">Transmembrane helix</keyword>
<organism evidence="9 10">
    <name type="scientific">Acetoanaerobium pronyense</name>
    <dbReference type="NCBI Taxonomy" id="1482736"/>
    <lineage>
        <taxon>Bacteria</taxon>
        <taxon>Bacillati</taxon>
        <taxon>Bacillota</taxon>
        <taxon>Clostridia</taxon>
        <taxon>Peptostreptococcales</taxon>
        <taxon>Filifactoraceae</taxon>
        <taxon>Acetoanaerobium</taxon>
    </lineage>
</organism>
<reference evidence="9 10" key="1">
    <citation type="submission" date="2021-03" db="EMBL/GenBank/DDBJ databases">
        <title>Genomic Encyclopedia of Type Strains, Phase IV (KMG-IV): sequencing the most valuable type-strain genomes for metagenomic binning, comparative biology and taxonomic classification.</title>
        <authorList>
            <person name="Goeker M."/>
        </authorList>
    </citation>
    <scope>NUCLEOTIDE SEQUENCE [LARGE SCALE GENOMIC DNA]</scope>
    <source>
        <strain evidence="9 10">DSM 27512</strain>
    </source>
</reference>
<feature type="transmembrane region" description="Helical" evidence="8">
    <location>
        <begin position="196"/>
        <end position="216"/>
    </location>
</feature>
<feature type="transmembrane region" description="Helical" evidence="8">
    <location>
        <begin position="69"/>
        <end position="88"/>
    </location>
</feature>
<dbReference type="InterPro" id="IPR038770">
    <property type="entry name" value="Na+/solute_symporter_sf"/>
</dbReference>
<name>A0ABS4KIQ5_9FIRM</name>
<evidence type="ECO:0000256" key="5">
    <source>
        <dbReference type="ARBA" id="ARBA00022692"/>
    </source>
</evidence>
<gene>
    <name evidence="9" type="ORF">J2Z35_001034</name>
</gene>
<dbReference type="PANTHER" id="PTHR36838">
    <property type="entry name" value="AUXIN EFFLUX CARRIER FAMILY PROTEIN"/>
    <property type="match status" value="1"/>
</dbReference>
<feature type="transmembrane region" description="Helical" evidence="8">
    <location>
        <begin position="36"/>
        <end position="54"/>
    </location>
</feature>
<evidence type="ECO:0000256" key="8">
    <source>
        <dbReference type="SAM" id="Phobius"/>
    </source>
</evidence>
<keyword evidence="3" id="KW-0813">Transport</keyword>
<feature type="transmembrane region" description="Helical" evidence="8">
    <location>
        <begin position="100"/>
        <end position="122"/>
    </location>
</feature>
<feature type="transmembrane region" description="Helical" evidence="8">
    <location>
        <begin position="6"/>
        <end position="24"/>
    </location>
</feature>
<dbReference type="RefSeq" id="WP_209660132.1">
    <property type="nucleotide sequence ID" value="NZ_JAGGLI010000009.1"/>
</dbReference>
<protein>
    <submittedName>
        <fullName evidence="9">Permease</fullName>
    </submittedName>
</protein>
<dbReference type="Pfam" id="PF03547">
    <property type="entry name" value="Mem_trans"/>
    <property type="match status" value="1"/>
</dbReference>
<accession>A0ABS4KIQ5</accession>
<evidence type="ECO:0000256" key="1">
    <source>
        <dbReference type="ARBA" id="ARBA00004651"/>
    </source>
</evidence>
<keyword evidence="10" id="KW-1185">Reference proteome</keyword>
<dbReference type="PANTHER" id="PTHR36838:SF1">
    <property type="entry name" value="SLR1864 PROTEIN"/>
    <property type="match status" value="1"/>
</dbReference>
<keyword evidence="7 8" id="KW-0472">Membrane</keyword>
<proteinExistence type="inferred from homology"/>
<dbReference type="EMBL" id="JAGGLI010000009">
    <property type="protein sequence ID" value="MBP2027240.1"/>
    <property type="molecule type" value="Genomic_DNA"/>
</dbReference>
<keyword evidence="4" id="KW-1003">Cell membrane</keyword>
<feature type="transmembrane region" description="Helical" evidence="8">
    <location>
        <begin position="290"/>
        <end position="308"/>
    </location>
</feature>
<evidence type="ECO:0000256" key="6">
    <source>
        <dbReference type="ARBA" id="ARBA00022989"/>
    </source>
</evidence>
<evidence type="ECO:0000256" key="7">
    <source>
        <dbReference type="ARBA" id="ARBA00023136"/>
    </source>
</evidence>
<sequence length="309" mass="34049">MNFFDIFSQVLVLFILILIGYIVTKKGMLSPNGTRDFSIFVLYVTLPAMIIRSMQFDFSPELLLSSGKMAMIAGFVYSFAIFLSYALTHILGFKGKQRDVLQAAMIFPNVGFMGYPVVNAIYGAEGVFFASLFNIPFDIVMWTVGIHLMRRHGDSKETTYKNPLFIFLNPGTIAVTIGFILFAFSIKLPGPIDSTLAYLASATTPVAMITVGSILSRTEVYSIFKNSSLLITAFIKMTLIPAALYFALRLFNMQGYFLAIPVLITAMPVAANVAIFAVKYENDSNTASQAVFLTTLMSVLTIPIIAVLI</sequence>
<evidence type="ECO:0000256" key="3">
    <source>
        <dbReference type="ARBA" id="ARBA00022448"/>
    </source>
</evidence>
<feature type="transmembrane region" description="Helical" evidence="8">
    <location>
        <begin position="228"/>
        <end position="248"/>
    </location>
</feature>
<feature type="transmembrane region" description="Helical" evidence="8">
    <location>
        <begin position="254"/>
        <end position="278"/>
    </location>
</feature>
<dbReference type="InterPro" id="IPR004776">
    <property type="entry name" value="Mem_transp_PIN-like"/>
</dbReference>
<keyword evidence="5 8" id="KW-0812">Transmembrane</keyword>
<evidence type="ECO:0000256" key="4">
    <source>
        <dbReference type="ARBA" id="ARBA00022475"/>
    </source>
</evidence>
<comment type="similarity">
    <text evidence="2">Belongs to the auxin efflux carrier (TC 2.A.69) family.</text>
</comment>
<comment type="caution">
    <text evidence="9">The sequence shown here is derived from an EMBL/GenBank/DDBJ whole genome shotgun (WGS) entry which is preliminary data.</text>
</comment>
<dbReference type="Gene3D" id="1.20.1530.20">
    <property type="match status" value="1"/>
</dbReference>
<dbReference type="Proteomes" id="UP001314903">
    <property type="component" value="Unassembled WGS sequence"/>
</dbReference>
<feature type="transmembrane region" description="Helical" evidence="8">
    <location>
        <begin position="128"/>
        <end position="150"/>
    </location>
</feature>